<organism evidence="1 2">
    <name type="scientific">Mariniflexile gromovii</name>
    <dbReference type="NCBI Taxonomy" id="362523"/>
    <lineage>
        <taxon>Bacteria</taxon>
        <taxon>Pseudomonadati</taxon>
        <taxon>Bacteroidota</taxon>
        <taxon>Flavobacteriia</taxon>
        <taxon>Flavobacteriales</taxon>
        <taxon>Flavobacteriaceae</taxon>
        <taxon>Mariniflexile</taxon>
    </lineage>
</organism>
<gene>
    <name evidence="1" type="ORF">J8H85_08300</name>
</gene>
<evidence type="ECO:0000313" key="2">
    <source>
        <dbReference type="Proteomes" id="UP000670776"/>
    </source>
</evidence>
<sequence length="76" mass="8965">MVLISENKVHFYDLYNVLKVLNLSLHNQDIFFRKGDNIGKKDGLHPTALGYRFIANMCFVFKRTSTFKTKSKKYLF</sequence>
<name>A0ABS4BTB1_9FLAO</name>
<dbReference type="EMBL" id="JAGJCB010000006">
    <property type="protein sequence ID" value="MBP0903829.1"/>
    <property type="molecule type" value="Genomic_DNA"/>
</dbReference>
<keyword evidence="2" id="KW-1185">Reference proteome</keyword>
<comment type="caution">
    <text evidence="1">The sequence shown here is derived from an EMBL/GenBank/DDBJ whole genome shotgun (WGS) entry which is preliminary data.</text>
</comment>
<proteinExistence type="predicted"/>
<accession>A0ABS4BTB1</accession>
<dbReference type="SUPFAM" id="SSF52266">
    <property type="entry name" value="SGNH hydrolase"/>
    <property type="match status" value="1"/>
</dbReference>
<evidence type="ECO:0000313" key="1">
    <source>
        <dbReference type="EMBL" id="MBP0903829.1"/>
    </source>
</evidence>
<dbReference type="Proteomes" id="UP000670776">
    <property type="component" value="Unassembled WGS sequence"/>
</dbReference>
<protein>
    <recommendedName>
        <fullName evidence="3">GDSL-like lipase/acylhydrolase family protein</fullName>
    </recommendedName>
</protein>
<evidence type="ECO:0008006" key="3">
    <source>
        <dbReference type="Google" id="ProtNLM"/>
    </source>
</evidence>
<reference evidence="1 2" key="1">
    <citation type="submission" date="2021-04" db="EMBL/GenBank/DDBJ databases">
        <title>Mariniflexile gromovii gen. nov., sp. nov., a gliding bacterium isolated from the sea urchin Strongylocentrotus intermedius.</title>
        <authorList>
            <person name="Ko S."/>
            <person name="Le V."/>
            <person name="Ahn C.-Y."/>
            <person name="Oh H.-M."/>
        </authorList>
    </citation>
    <scope>NUCLEOTIDE SEQUENCE [LARGE SCALE GENOMIC DNA]</scope>
    <source>
        <strain evidence="1 2">KCTC 12570</strain>
    </source>
</reference>
<dbReference type="RefSeq" id="WP_209654477.1">
    <property type="nucleotide sequence ID" value="NZ_JAGJCB010000006.1"/>
</dbReference>